<reference evidence="14 15" key="1">
    <citation type="submission" date="2020-04" db="EMBL/GenBank/DDBJ databases">
        <title>Plant Genome Project.</title>
        <authorList>
            <person name="Zhang R.-G."/>
        </authorList>
    </citation>
    <scope>NUCLEOTIDE SEQUENCE [LARGE SCALE GENOMIC DNA]</scope>
    <source>
        <strain evidence="14">YNK0</strain>
        <tissue evidence="14">Leaf</tissue>
    </source>
</reference>
<evidence type="ECO:0000256" key="5">
    <source>
        <dbReference type="ARBA" id="ARBA00022692"/>
    </source>
</evidence>
<dbReference type="InterPro" id="IPR013210">
    <property type="entry name" value="LRR_N_plant-typ"/>
</dbReference>
<feature type="signal peptide" evidence="12">
    <location>
        <begin position="1"/>
        <end position="26"/>
    </location>
</feature>
<dbReference type="PANTHER" id="PTHR48063:SF100">
    <property type="entry name" value="RECEPTOR-LIKE PROTEIN EIX2"/>
    <property type="match status" value="1"/>
</dbReference>
<dbReference type="InterPro" id="IPR032675">
    <property type="entry name" value="LRR_dom_sf"/>
</dbReference>
<keyword evidence="10" id="KW-0325">Glycoprotein</keyword>
<dbReference type="PANTHER" id="PTHR48063">
    <property type="entry name" value="LRR RECEPTOR-LIKE KINASE"/>
    <property type="match status" value="1"/>
</dbReference>
<dbReference type="Pfam" id="PF00560">
    <property type="entry name" value="LRR_1"/>
    <property type="match status" value="9"/>
</dbReference>
<dbReference type="AlphaFoldDB" id="A0A835DTS9"/>
<evidence type="ECO:0000256" key="7">
    <source>
        <dbReference type="ARBA" id="ARBA00022737"/>
    </source>
</evidence>
<dbReference type="EMBL" id="JABCRI010000001">
    <property type="protein sequence ID" value="KAF8412262.1"/>
    <property type="molecule type" value="Genomic_DNA"/>
</dbReference>
<comment type="similarity">
    <text evidence="2">Belongs to the RLP family.</text>
</comment>
<accession>A0A835DTS9</accession>
<comment type="caution">
    <text evidence="14">The sequence shown here is derived from an EMBL/GenBank/DDBJ whole genome shotgun (WGS) entry which is preliminary data.</text>
</comment>
<dbReference type="GO" id="GO:0005886">
    <property type="term" value="C:plasma membrane"/>
    <property type="evidence" value="ECO:0007669"/>
    <property type="project" value="UniProtKB-SubCell"/>
</dbReference>
<evidence type="ECO:0000256" key="1">
    <source>
        <dbReference type="ARBA" id="ARBA00004251"/>
    </source>
</evidence>
<evidence type="ECO:0000313" key="14">
    <source>
        <dbReference type="EMBL" id="KAF8412262.1"/>
    </source>
</evidence>
<evidence type="ECO:0000256" key="8">
    <source>
        <dbReference type="ARBA" id="ARBA00022989"/>
    </source>
</evidence>
<keyword evidence="9 11" id="KW-0472">Membrane</keyword>
<evidence type="ECO:0000256" key="2">
    <source>
        <dbReference type="ARBA" id="ARBA00009592"/>
    </source>
</evidence>
<dbReference type="SUPFAM" id="SSF52058">
    <property type="entry name" value="L domain-like"/>
    <property type="match status" value="2"/>
</dbReference>
<keyword evidence="15" id="KW-1185">Reference proteome</keyword>
<keyword evidence="8 11" id="KW-1133">Transmembrane helix</keyword>
<evidence type="ECO:0000313" key="15">
    <source>
        <dbReference type="Proteomes" id="UP000655225"/>
    </source>
</evidence>
<evidence type="ECO:0000259" key="13">
    <source>
        <dbReference type="Pfam" id="PF08263"/>
    </source>
</evidence>
<evidence type="ECO:0000256" key="4">
    <source>
        <dbReference type="ARBA" id="ARBA00022614"/>
    </source>
</evidence>
<dbReference type="SMART" id="SM00369">
    <property type="entry name" value="LRR_TYP"/>
    <property type="match status" value="7"/>
</dbReference>
<keyword evidence="7" id="KW-0677">Repeat</keyword>
<protein>
    <recommendedName>
        <fullName evidence="13">Leucine-rich repeat-containing N-terminal plant-type domain-containing protein</fullName>
    </recommendedName>
</protein>
<evidence type="ECO:0000256" key="6">
    <source>
        <dbReference type="ARBA" id="ARBA00022729"/>
    </source>
</evidence>
<feature type="chain" id="PRO_5032710048" description="Leucine-rich repeat-containing N-terminal plant-type domain-containing protein" evidence="12">
    <location>
        <begin position="27"/>
        <end position="654"/>
    </location>
</feature>
<evidence type="ECO:0000256" key="11">
    <source>
        <dbReference type="SAM" id="Phobius"/>
    </source>
</evidence>
<sequence>MVTSMGVISVLLLIFLYIQIIEFCFCSADSSSSVACIQRERQALLSFKQSLVDPPNRLSSWTGEDCCKWEGIFCDKITGHVLELHLQNPYHGYETKEEDYKLGGKINSSCLELKHLKYLDLSLNGFQGIHIPKFFGSMKSLRYLNLSNAGFGGMIPHQLGNISSLRYLDLGSSTISRTELRIENMQWLSCLSSLQYLDMSVAYLGKAYDWLQVSMIFEGPIPGVLRNMSHLKFLNLVGNSFDSTIPSWLYDLSGLEYLNLSYNYFHGTILSAVGNLNSLTSLYMVHNALEGSLPRTLGNLRNLRELDLSFNKTWQRETRTDEEISLKILDLSKNLLSGELPDCWMNWKLLRVVRLGNNNLTENIPNSMGSLYRLLSLHLRNNSLSGVLRSTLQNCTKLQTVDLGENEFSGSIPTWIGKSLSKLLVFGIRSDKFNGDIPPELCHLSSLQILDLADNNLSGSIPQCFNNFSAMATNQNSSLGNTYSFYSGKFPETALLVTKGREFEYSYTLTLVTSMDLSGNSLSGVIPEELTSVIPQSMSNLTLSHFNLSYNSLSGRIPSSTQIQSLNADSFIGNPELCGPPLTKNCAGDESEMLDDGGKDGDWFDMESFSVSMALGFVVGFWGVCGHLLFKKSWRYAYCWFLDDMICKLRGSNK</sequence>
<evidence type="ECO:0000256" key="12">
    <source>
        <dbReference type="SAM" id="SignalP"/>
    </source>
</evidence>
<evidence type="ECO:0000256" key="10">
    <source>
        <dbReference type="ARBA" id="ARBA00023180"/>
    </source>
</evidence>
<evidence type="ECO:0000256" key="3">
    <source>
        <dbReference type="ARBA" id="ARBA00022475"/>
    </source>
</evidence>
<keyword evidence="3" id="KW-1003">Cell membrane</keyword>
<dbReference type="FunFam" id="3.80.10.10:FF:000041">
    <property type="entry name" value="LRR receptor-like serine/threonine-protein kinase ERECTA"/>
    <property type="match status" value="2"/>
</dbReference>
<dbReference type="Proteomes" id="UP000655225">
    <property type="component" value="Unassembled WGS sequence"/>
</dbReference>
<organism evidence="14 15">
    <name type="scientific">Tetracentron sinense</name>
    <name type="common">Spur-leaf</name>
    <dbReference type="NCBI Taxonomy" id="13715"/>
    <lineage>
        <taxon>Eukaryota</taxon>
        <taxon>Viridiplantae</taxon>
        <taxon>Streptophyta</taxon>
        <taxon>Embryophyta</taxon>
        <taxon>Tracheophyta</taxon>
        <taxon>Spermatophyta</taxon>
        <taxon>Magnoliopsida</taxon>
        <taxon>Trochodendrales</taxon>
        <taxon>Trochodendraceae</taxon>
        <taxon>Tetracentron</taxon>
    </lineage>
</organism>
<keyword evidence="5 11" id="KW-0812">Transmembrane</keyword>
<dbReference type="OMA" id="RVEDISW"/>
<dbReference type="Pfam" id="PF13855">
    <property type="entry name" value="LRR_8"/>
    <property type="match status" value="1"/>
</dbReference>
<dbReference type="Pfam" id="PF08263">
    <property type="entry name" value="LRRNT_2"/>
    <property type="match status" value="1"/>
</dbReference>
<evidence type="ECO:0000256" key="9">
    <source>
        <dbReference type="ARBA" id="ARBA00023136"/>
    </source>
</evidence>
<dbReference type="OrthoDB" id="1600340at2759"/>
<keyword evidence="4" id="KW-0433">Leucine-rich repeat</keyword>
<feature type="transmembrane region" description="Helical" evidence="11">
    <location>
        <begin position="609"/>
        <end position="630"/>
    </location>
</feature>
<proteinExistence type="inferred from homology"/>
<comment type="subcellular location">
    <subcellularLocation>
        <location evidence="1">Cell membrane</location>
        <topology evidence="1">Single-pass type I membrane protein</topology>
    </subcellularLocation>
</comment>
<dbReference type="InterPro" id="IPR003591">
    <property type="entry name" value="Leu-rich_rpt_typical-subtyp"/>
</dbReference>
<dbReference type="InterPro" id="IPR001611">
    <property type="entry name" value="Leu-rich_rpt"/>
</dbReference>
<dbReference type="InterPro" id="IPR046956">
    <property type="entry name" value="RLP23-like"/>
</dbReference>
<name>A0A835DTS9_TETSI</name>
<dbReference type="Gene3D" id="3.80.10.10">
    <property type="entry name" value="Ribonuclease Inhibitor"/>
    <property type="match status" value="3"/>
</dbReference>
<gene>
    <name evidence="14" type="ORF">HHK36_000223</name>
</gene>
<keyword evidence="6 12" id="KW-0732">Signal</keyword>
<feature type="domain" description="Leucine-rich repeat-containing N-terminal plant-type" evidence="13">
    <location>
        <begin position="39"/>
        <end position="75"/>
    </location>
</feature>